<organism evidence="1 2">
    <name type="scientific">Luteolibacter flavescens</name>
    <dbReference type="NCBI Taxonomy" id="1859460"/>
    <lineage>
        <taxon>Bacteria</taxon>
        <taxon>Pseudomonadati</taxon>
        <taxon>Verrucomicrobiota</taxon>
        <taxon>Verrucomicrobiia</taxon>
        <taxon>Verrucomicrobiales</taxon>
        <taxon>Verrucomicrobiaceae</taxon>
        <taxon>Luteolibacter</taxon>
    </lineage>
</organism>
<evidence type="ECO:0000313" key="1">
    <source>
        <dbReference type="EMBL" id="MCW1887731.1"/>
    </source>
</evidence>
<proteinExistence type="predicted"/>
<comment type="caution">
    <text evidence="1">The sequence shown here is derived from an EMBL/GenBank/DDBJ whole genome shotgun (WGS) entry which is preliminary data.</text>
</comment>
<dbReference type="PROSITE" id="PS51257">
    <property type="entry name" value="PROKAR_LIPOPROTEIN"/>
    <property type="match status" value="1"/>
</dbReference>
<reference evidence="1 2" key="1">
    <citation type="submission" date="2022-10" db="EMBL/GenBank/DDBJ databases">
        <title>Luteolibacter flavescens strain MCCC 1K03193, whole genome shotgun sequencing project.</title>
        <authorList>
            <person name="Zhao G."/>
            <person name="Shen L."/>
        </authorList>
    </citation>
    <scope>NUCLEOTIDE SEQUENCE [LARGE SCALE GENOMIC DNA]</scope>
    <source>
        <strain evidence="1 2">MCCC 1K03193</strain>
    </source>
</reference>
<dbReference type="EMBL" id="JAPDDS010000021">
    <property type="protein sequence ID" value="MCW1887731.1"/>
    <property type="molecule type" value="Genomic_DNA"/>
</dbReference>
<dbReference type="RefSeq" id="WP_264503687.1">
    <property type="nucleotide sequence ID" value="NZ_JAPDDS010000021.1"/>
</dbReference>
<keyword evidence="2" id="KW-1185">Reference proteome</keyword>
<evidence type="ECO:0000313" key="2">
    <source>
        <dbReference type="Proteomes" id="UP001207930"/>
    </source>
</evidence>
<accession>A0ABT3FVW7</accession>
<sequence>MKPLWICLLTFVIALCSCERKELETAPQGAGEVKSQGGVSLEERRTRTRDLHARAGADQSVYDSQEWFEVMDDHGPAYKAQLIECIREAESITITEHSDRVDFYEPGGPLQQNPPIFEYRTIVLTENQKYAFLRAVEEMEAATEYGSNRCGFEAHHRLTFLRDGQNVSSISICFKCGEALWSQTEFTEPKGLMDVLRSAVEGAGLEPERDWRALAKAWKKQAGNPEGAGASD</sequence>
<protein>
    <recommendedName>
        <fullName evidence="3">Lipoprotein</fullName>
    </recommendedName>
</protein>
<dbReference type="Proteomes" id="UP001207930">
    <property type="component" value="Unassembled WGS sequence"/>
</dbReference>
<evidence type="ECO:0008006" key="3">
    <source>
        <dbReference type="Google" id="ProtNLM"/>
    </source>
</evidence>
<name>A0ABT3FVW7_9BACT</name>
<gene>
    <name evidence="1" type="ORF">OKA04_23540</name>
</gene>